<proteinExistence type="predicted"/>
<dbReference type="Gene3D" id="6.10.140.910">
    <property type="match status" value="1"/>
</dbReference>
<comment type="caution">
    <text evidence="4">The sequence shown here is derived from an EMBL/GenBank/DDBJ whole genome shotgun (WGS) entry which is preliminary data.</text>
</comment>
<reference evidence="4" key="1">
    <citation type="submission" date="2020-01" db="EMBL/GenBank/DDBJ databases">
        <title>Genome Sequencing of Three Apophysomyces-Like Fungal Strains Confirms a Novel Fungal Genus in the Mucoromycota with divergent Burkholderia-like Endosymbiotic Bacteria.</title>
        <authorList>
            <person name="Stajich J.E."/>
            <person name="Macias A.M."/>
            <person name="Carter-House D."/>
            <person name="Lovett B."/>
            <person name="Kasson L.R."/>
            <person name="Berry K."/>
            <person name="Grigoriev I."/>
            <person name="Chang Y."/>
            <person name="Spatafora J."/>
            <person name="Kasson M.T."/>
        </authorList>
    </citation>
    <scope>NUCLEOTIDE SEQUENCE</scope>
    <source>
        <strain evidence="4">NRRL A-21654</strain>
    </source>
</reference>
<sequence>MEVSIPYANSNDLPPTSPQDEHLDELQFGPEEFSEEDVLPFLLQAEDIIAKLESRVVELETDLSSIHRKYEHDRHDWLVGLSQKDQYIHYLSNKLQKLEFNSKEAIVHLSEIVREDGLAPESTNEQIHATITLCLNYLRLAQQTSTPEVDPPTNFLGVAEDLEEGELERRQAAANEWRRREESSPAATAAATTEKATEGDAWSQPHNLMDGIDSVTNCVDDPDACHPSDDTHSTPQTSEACPSGFSTATSVSSMTRIPSSEDDTTSLPPPPASIYSTERTSLVSATAPLDHTFCANCRQLLLQLDQQIEQKAYLKRDLGSLASALAEEEQLRTNVEQVKDALEEDVQEIASSLFDALNHILMDEVTDRDGLVRMNREMGGKISSVLQAWDAREQRLKHMKELLVDLDSVVHQSVNTSNYAARYHPENEFNASRISLGRQSHISLRLSSTMSSSVPLSLEETVHTISNRTIRIDGLIFSEFQQHLKALSSAPHVTMPSTPFMKRVVAEDVDPCLFQNAGSSWWKSPWFKRKLIDSIARGKCEIQGWLSTGVHSALSSSSASSTSTSPSASHISTASSAPGTPTTLQPPPMPPKTKCACCGLLRVCEFRMRLQVTQPQQKQPPWLPIDRFCRDRLVAVCDFYNFVSHLRQGLLQNSPVLGMFKQCLYYRRRMALAKVGSMGLFEEDHRSSAFYRRDSSKRRSRSSAKRESIVLDHSGSGSDTGSVVSVSDIQGLDGTGQIVIVH</sequence>
<feature type="region of interest" description="Disordered" evidence="3">
    <location>
        <begin position="145"/>
        <end position="208"/>
    </location>
</feature>
<feature type="region of interest" description="Disordered" evidence="3">
    <location>
        <begin position="226"/>
        <end position="275"/>
    </location>
</feature>
<dbReference type="PANTHER" id="PTHR14430:SF0">
    <property type="entry name" value="SEC2P DOMAIN-CONTAINING PROTEIN"/>
    <property type="match status" value="1"/>
</dbReference>
<dbReference type="EMBL" id="JABAYA010000036">
    <property type="protein sequence ID" value="KAF7728484.1"/>
    <property type="molecule type" value="Genomic_DNA"/>
</dbReference>
<evidence type="ECO:0000256" key="2">
    <source>
        <dbReference type="SAM" id="Coils"/>
    </source>
</evidence>
<evidence type="ECO:0000313" key="5">
    <source>
        <dbReference type="Proteomes" id="UP000605846"/>
    </source>
</evidence>
<keyword evidence="5" id="KW-1185">Reference proteome</keyword>
<organism evidence="4 5">
    <name type="scientific">Apophysomyces ossiformis</name>
    <dbReference type="NCBI Taxonomy" id="679940"/>
    <lineage>
        <taxon>Eukaryota</taxon>
        <taxon>Fungi</taxon>
        <taxon>Fungi incertae sedis</taxon>
        <taxon>Mucoromycota</taxon>
        <taxon>Mucoromycotina</taxon>
        <taxon>Mucoromycetes</taxon>
        <taxon>Mucorales</taxon>
        <taxon>Mucorineae</taxon>
        <taxon>Mucoraceae</taxon>
        <taxon>Apophysomyces</taxon>
    </lineage>
</organism>
<evidence type="ECO:0000313" key="4">
    <source>
        <dbReference type="EMBL" id="KAF7728484.1"/>
    </source>
</evidence>
<dbReference type="OrthoDB" id="5560525at2759"/>
<keyword evidence="1 2" id="KW-0175">Coiled coil</keyword>
<feature type="coiled-coil region" evidence="2">
    <location>
        <begin position="321"/>
        <end position="348"/>
    </location>
</feature>
<dbReference type="Proteomes" id="UP000605846">
    <property type="component" value="Unassembled WGS sequence"/>
</dbReference>
<accession>A0A8H7EUN6</accession>
<dbReference type="Pfam" id="PF25555">
    <property type="entry name" value="RAB3A-like_C"/>
    <property type="match status" value="1"/>
</dbReference>
<dbReference type="SUPFAM" id="SSF144284">
    <property type="entry name" value="Sec2 N-terminal region"/>
    <property type="match status" value="1"/>
</dbReference>
<name>A0A8H7EUN6_9FUNG</name>
<feature type="compositionally biased region" description="Low complexity" evidence="3">
    <location>
        <begin position="557"/>
        <end position="583"/>
    </location>
</feature>
<evidence type="ECO:0000256" key="3">
    <source>
        <dbReference type="SAM" id="MobiDB-lite"/>
    </source>
</evidence>
<feature type="compositionally biased region" description="Basic and acidic residues" evidence="3">
    <location>
        <begin position="167"/>
        <end position="183"/>
    </location>
</feature>
<dbReference type="GO" id="GO:0005085">
    <property type="term" value="F:guanyl-nucleotide exchange factor activity"/>
    <property type="evidence" value="ECO:0007669"/>
    <property type="project" value="InterPro"/>
</dbReference>
<feature type="coiled-coil region" evidence="2">
    <location>
        <begin position="42"/>
        <end position="69"/>
    </location>
</feature>
<feature type="region of interest" description="Disordered" evidence="3">
    <location>
        <begin position="557"/>
        <end position="589"/>
    </location>
</feature>
<feature type="compositionally biased region" description="Low complexity" evidence="3">
    <location>
        <begin position="184"/>
        <end position="194"/>
    </location>
</feature>
<feature type="region of interest" description="Disordered" evidence="3">
    <location>
        <begin position="1"/>
        <end position="23"/>
    </location>
</feature>
<dbReference type="GO" id="GO:0051286">
    <property type="term" value="C:cell tip"/>
    <property type="evidence" value="ECO:0007669"/>
    <property type="project" value="TreeGrafter"/>
</dbReference>
<dbReference type="InterPro" id="IPR040351">
    <property type="entry name" value="RAB3IL/RAB3IP/Sec2"/>
</dbReference>
<evidence type="ECO:0000256" key="1">
    <source>
        <dbReference type="ARBA" id="ARBA00023054"/>
    </source>
</evidence>
<feature type="compositionally biased region" description="Polar residues" evidence="3">
    <location>
        <begin position="233"/>
        <end position="258"/>
    </location>
</feature>
<dbReference type="GO" id="GO:0006887">
    <property type="term" value="P:exocytosis"/>
    <property type="evidence" value="ECO:0007669"/>
    <property type="project" value="TreeGrafter"/>
</dbReference>
<feature type="region of interest" description="Disordered" evidence="3">
    <location>
        <begin position="692"/>
        <end position="723"/>
    </location>
</feature>
<dbReference type="AlphaFoldDB" id="A0A8H7EUN6"/>
<dbReference type="CDD" id="cd21044">
    <property type="entry name" value="Rab11BD_RAB3IP_like"/>
    <property type="match status" value="1"/>
</dbReference>
<dbReference type="GO" id="GO:0070319">
    <property type="term" value="C:Golgi to plasma membrane transport vesicle"/>
    <property type="evidence" value="ECO:0007669"/>
    <property type="project" value="TreeGrafter"/>
</dbReference>
<feature type="compositionally biased region" description="Low complexity" evidence="3">
    <location>
        <begin position="712"/>
        <end position="723"/>
    </location>
</feature>
<dbReference type="PANTHER" id="PTHR14430">
    <property type="entry name" value="RABIN3-RELATED"/>
    <property type="match status" value="1"/>
</dbReference>
<gene>
    <name evidence="4" type="primary">RAB3IL1</name>
    <name evidence="4" type="ORF">EC973_006037</name>
</gene>
<protein>
    <submittedName>
        <fullName evidence="4">RAB3A interacting protein</fullName>
    </submittedName>
</protein>